<dbReference type="Pfam" id="PF17751">
    <property type="entry name" value="SKICH"/>
    <property type="match status" value="1"/>
</dbReference>
<evidence type="ECO:0000256" key="3">
    <source>
        <dbReference type="ARBA" id="ARBA00022490"/>
    </source>
</evidence>
<dbReference type="GO" id="GO:0005634">
    <property type="term" value="C:nucleus"/>
    <property type="evidence" value="ECO:0007669"/>
    <property type="project" value="UniProtKB-SubCell"/>
</dbReference>
<keyword evidence="4" id="KW-0175">Coiled coil</keyword>
<evidence type="ECO:0000256" key="5">
    <source>
        <dbReference type="ARBA" id="ARBA00023242"/>
    </source>
</evidence>
<gene>
    <name evidence="10" type="primary">calcoco1_1</name>
    <name evidence="10" type="ORF">N1851_029146</name>
</gene>
<comment type="similarity">
    <text evidence="6">Belongs to the CALCOCO family.</text>
</comment>
<dbReference type="PANTHER" id="PTHR31915:SF5">
    <property type="entry name" value="CALCIUM-BINDING AND COILED-COIL DOMAIN-CONTAINING PROTEIN 1"/>
    <property type="match status" value="1"/>
</dbReference>
<dbReference type="Gene3D" id="2.60.40.2840">
    <property type="match status" value="1"/>
</dbReference>
<dbReference type="GO" id="GO:0003713">
    <property type="term" value="F:transcription coactivator activity"/>
    <property type="evidence" value="ECO:0007669"/>
    <property type="project" value="TreeGrafter"/>
</dbReference>
<evidence type="ECO:0000313" key="10">
    <source>
        <dbReference type="EMBL" id="KAK0135046.1"/>
    </source>
</evidence>
<keyword evidence="11" id="KW-1185">Reference proteome</keyword>
<comment type="caution">
    <text evidence="10">The sequence shown here is derived from an EMBL/GenBank/DDBJ whole genome shotgun (WGS) entry which is preliminary data.</text>
</comment>
<dbReference type="Proteomes" id="UP001174136">
    <property type="component" value="Unassembled WGS sequence"/>
</dbReference>
<sequence>MFSFSLNSSITMEKQASVVFHNVGQMYFPETRVECHYSLTAEHHWSSKDWIGLFQVGWSSVKDYHTYTWALVPEGYAVGADVNSCALFQAFYLPRPSPVEYQFVYVTEGGEVCAHSRNFTFCSPKPLDELETMKEDRGEEEGDGDEEEEEMLLVIPKAQLLQSQLEDSLKEQEGVKLELEMSQREMETEMSKHKVAQREWECERGAMQKELSELRENLGRNRNKLRTMEGKHKDVKETGESLNSELTQLLSEKEEDELRITDLEEDVRVLTDCGRETDAALERMKERVKKMCDQMKHEEEKRKSVEVK</sequence>
<organism evidence="10 11">
    <name type="scientific">Merluccius polli</name>
    <name type="common">Benguela hake</name>
    <name type="synonym">Merluccius cadenati</name>
    <dbReference type="NCBI Taxonomy" id="89951"/>
    <lineage>
        <taxon>Eukaryota</taxon>
        <taxon>Metazoa</taxon>
        <taxon>Chordata</taxon>
        <taxon>Craniata</taxon>
        <taxon>Vertebrata</taxon>
        <taxon>Euteleostomi</taxon>
        <taxon>Actinopterygii</taxon>
        <taxon>Neopterygii</taxon>
        <taxon>Teleostei</taxon>
        <taxon>Neoteleostei</taxon>
        <taxon>Acanthomorphata</taxon>
        <taxon>Zeiogadaria</taxon>
        <taxon>Gadariae</taxon>
        <taxon>Gadiformes</taxon>
        <taxon>Gadoidei</taxon>
        <taxon>Merlucciidae</taxon>
        <taxon>Merluccius</taxon>
    </lineage>
</organism>
<accession>A0AA47NQY7</accession>
<protein>
    <submittedName>
        <fullName evidence="10">Calcium-binding and coiled-coil domain-containing protein 1</fullName>
    </submittedName>
</protein>
<keyword evidence="3" id="KW-0963">Cytoplasm</keyword>
<evidence type="ECO:0000259" key="9">
    <source>
        <dbReference type="Pfam" id="PF17751"/>
    </source>
</evidence>
<dbReference type="InterPro" id="IPR051002">
    <property type="entry name" value="UBA_autophagy_assoc_protein"/>
</dbReference>
<dbReference type="GO" id="GO:0045944">
    <property type="term" value="P:positive regulation of transcription by RNA polymerase II"/>
    <property type="evidence" value="ECO:0007669"/>
    <property type="project" value="TreeGrafter"/>
</dbReference>
<evidence type="ECO:0000256" key="7">
    <source>
        <dbReference type="SAM" id="MobiDB-lite"/>
    </source>
</evidence>
<evidence type="ECO:0000259" key="8">
    <source>
        <dbReference type="Pfam" id="PF07888"/>
    </source>
</evidence>
<evidence type="ECO:0000256" key="2">
    <source>
        <dbReference type="ARBA" id="ARBA00004496"/>
    </source>
</evidence>
<feature type="domain" description="Calcium binding and coiled-coil" evidence="8">
    <location>
        <begin position="125"/>
        <end position="308"/>
    </location>
</feature>
<reference evidence="10" key="1">
    <citation type="journal article" date="2023" name="Front. Mar. Sci.">
        <title>A new Merluccius polli reference genome to investigate the effects of global change in West African waters.</title>
        <authorList>
            <person name="Mateo J.L."/>
            <person name="Blanco-Fernandez C."/>
            <person name="Garcia-Vazquez E."/>
            <person name="Machado-Schiaffino G."/>
        </authorList>
    </citation>
    <scope>NUCLEOTIDE SEQUENCE</scope>
    <source>
        <strain evidence="10">C29</strain>
        <tissue evidence="10">Fin</tissue>
    </source>
</reference>
<dbReference type="Pfam" id="PF07888">
    <property type="entry name" value="CALCOCO1"/>
    <property type="match status" value="1"/>
</dbReference>
<name>A0AA47NQY7_MERPO</name>
<proteinExistence type="inferred from homology"/>
<dbReference type="PANTHER" id="PTHR31915">
    <property type="entry name" value="SKICH DOMAIN-CONTAINING PROTEIN"/>
    <property type="match status" value="1"/>
</dbReference>
<evidence type="ECO:0000256" key="6">
    <source>
        <dbReference type="ARBA" id="ARBA00037963"/>
    </source>
</evidence>
<dbReference type="InterPro" id="IPR041611">
    <property type="entry name" value="SKICH"/>
</dbReference>
<feature type="region of interest" description="Disordered" evidence="7">
    <location>
        <begin position="219"/>
        <end position="243"/>
    </location>
</feature>
<dbReference type="EMBL" id="JAOPHQ010005488">
    <property type="protein sequence ID" value="KAK0135046.1"/>
    <property type="molecule type" value="Genomic_DNA"/>
</dbReference>
<evidence type="ECO:0000256" key="1">
    <source>
        <dbReference type="ARBA" id="ARBA00004123"/>
    </source>
</evidence>
<comment type="subcellular location">
    <subcellularLocation>
        <location evidence="2">Cytoplasm</location>
    </subcellularLocation>
    <subcellularLocation>
        <location evidence="1">Nucleus</location>
    </subcellularLocation>
</comment>
<evidence type="ECO:0000256" key="4">
    <source>
        <dbReference type="ARBA" id="ARBA00023054"/>
    </source>
</evidence>
<feature type="compositionally biased region" description="Basic and acidic residues" evidence="7">
    <location>
        <begin position="226"/>
        <end position="239"/>
    </location>
</feature>
<dbReference type="GO" id="GO:0005737">
    <property type="term" value="C:cytoplasm"/>
    <property type="evidence" value="ECO:0007669"/>
    <property type="project" value="UniProtKB-SubCell"/>
</dbReference>
<dbReference type="AlphaFoldDB" id="A0AA47NQY7"/>
<dbReference type="InterPro" id="IPR012852">
    <property type="entry name" value="CALCOCO1-like"/>
</dbReference>
<feature type="domain" description="SKICH" evidence="9">
    <location>
        <begin position="18"/>
        <end position="121"/>
    </location>
</feature>
<keyword evidence="5" id="KW-0539">Nucleus</keyword>
<evidence type="ECO:0000313" key="11">
    <source>
        <dbReference type="Proteomes" id="UP001174136"/>
    </source>
</evidence>